<name>A0ABN8LTX1_9CNID</name>
<reference evidence="1 2" key="1">
    <citation type="submission" date="2022-05" db="EMBL/GenBank/DDBJ databases">
        <authorList>
            <consortium name="Genoscope - CEA"/>
            <person name="William W."/>
        </authorList>
    </citation>
    <scope>NUCLEOTIDE SEQUENCE [LARGE SCALE GENOMIC DNA]</scope>
</reference>
<gene>
    <name evidence="1" type="ORF">PEVE_00008334</name>
</gene>
<comment type="caution">
    <text evidence="1">The sequence shown here is derived from an EMBL/GenBank/DDBJ whole genome shotgun (WGS) entry which is preliminary data.</text>
</comment>
<sequence>MDMIMLDVSRHSIKYPINVSLANCSSMTYREVPLLGSNNGSPVDQWQCVIVDDDLVCTLRLLAVKALLHHKIFHNDDTLALQCDLDKLGLWADRCQMVCKPTKCYKIFLYRSKSPK</sequence>
<proteinExistence type="predicted"/>
<evidence type="ECO:0000313" key="1">
    <source>
        <dbReference type="EMBL" id="CAH3020721.1"/>
    </source>
</evidence>
<dbReference type="EMBL" id="CALNXI010000157">
    <property type="protein sequence ID" value="CAH3020721.1"/>
    <property type="molecule type" value="Genomic_DNA"/>
</dbReference>
<protein>
    <submittedName>
        <fullName evidence="1">Uncharacterized protein</fullName>
    </submittedName>
</protein>
<keyword evidence="2" id="KW-1185">Reference proteome</keyword>
<accession>A0ABN8LTX1</accession>
<organism evidence="1 2">
    <name type="scientific">Porites evermanni</name>
    <dbReference type="NCBI Taxonomy" id="104178"/>
    <lineage>
        <taxon>Eukaryota</taxon>
        <taxon>Metazoa</taxon>
        <taxon>Cnidaria</taxon>
        <taxon>Anthozoa</taxon>
        <taxon>Hexacorallia</taxon>
        <taxon>Scleractinia</taxon>
        <taxon>Fungiina</taxon>
        <taxon>Poritidae</taxon>
        <taxon>Porites</taxon>
    </lineage>
</organism>
<evidence type="ECO:0000313" key="2">
    <source>
        <dbReference type="Proteomes" id="UP001159427"/>
    </source>
</evidence>
<dbReference type="Proteomes" id="UP001159427">
    <property type="component" value="Unassembled WGS sequence"/>
</dbReference>